<dbReference type="InterPro" id="IPR017455">
    <property type="entry name" value="Znf_FYVE-rel"/>
</dbReference>
<dbReference type="AlphaFoldDB" id="A0A485LTF2"/>
<dbReference type="Pfam" id="PF01363">
    <property type="entry name" value="FYVE"/>
    <property type="match status" value="1"/>
</dbReference>
<dbReference type="InterPro" id="IPR011011">
    <property type="entry name" value="Znf_FYVE_PHD"/>
</dbReference>
<feature type="domain" description="START" evidence="7">
    <location>
        <begin position="170"/>
        <end position="267"/>
    </location>
</feature>
<evidence type="ECO:0000259" key="7">
    <source>
        <dbReference type="PROSITE" id="PS50848"/>
    </source>
</evidence>
<dbReference type="InterPro" id="IPR013083">
    <property type="entry name" value="Znf_RING/FYVE/PHD"/>
</dbReference>
<evidence type="ECO:0000313" key="9">
    <source>
        <dbReference type="EMBL" id="VFU01661.1"/>
    </source>
</evidence>
<feature type="domain" description="FYVE-type" evidence="6">
    <location>
        <begin position="290"/>
        <end position="361"/>
    </location>
</feature>
<dbReference type="EMBL" id="VJMH01007480">
    <property type="protein sequence ID" value="KAF0682895.1"/>
    <property type="molecule type" value="Genomic_DNA"/>
</dbReference>
<evidence type="ECO:0000259" key="6">
    <source>
        <dbReference type="PROSITE" id="PS50178"/>
    </source>
</evidence>
<reference evidence="8" key="2">
    <citation type="submission" date="2019-06" db="EMBL/GenBank/DDBJ databases">
        <title>Genomics analysis of Aphanomyces spp. identifies a new class of oomycete effector associated with host adaptation.</title>
        <authorList>
            <person name="Gaulin E."/>
        </authorList>
    </citation>
    <scope>NUCLEOTIDE SEQUENCE</scope>
    <source>
        <strain evidence="8">CBS 578.67</strain>
    </source>
</reference>
<dbReference type="GO" id="GO:0008289">
    <property type="term" value="F:lipid binding"/>
    <property type="evidence" value="ECO:0007669"/>
    <property type="project" value="InterPro"/>
</dbReference>
<feature type="region of interest" description="Disordered" evidence="5">
    <location>
        <begin position="1"/>
        <end position="25"/>
    </location>
</feature>
<evidence type="ECO:0000256" key="4">
    <source>
        <dbReference type="PROSITE-ProRule" id="PRU00091"/>
    </source>
</evidence>
<dbReference type="OrthoDB" id="78667at2759"/>
<dbReference type="Gene3D" id="3.30.530.20">
    <property type="match status" value="1"/>
</dbReference>
<dbReference type="SUPFAM" id="SSF55961">
    <property type="entry name" value="Bet v1-like"/>
    <property type="match status" value="1"/>
</dbReference>
<dbReference type="SMART" id="SM00064">
    <property type="entry name" value="FYVE"/>
    <property type="match status" value="1"/>
</dbReference>
<evidence type="ECO:0000256" key="3">
    <source>
        <dbReference type="ARBA" id="ARBA00022833"/>
    </source>
</evidence>
<dbReference type="GO" id="GO:0008270">
    <property type="term" value="F:zinc ion binding"/>
    <property type="evidence" value="ECO:0007669"/>
    <property type="project" value="UniProtKB-KW"/>
</dbReference>
<name>A0A485LTF2_9STRA</name>
<evidence type="ECO:0000313" key="10">
    <source>
        <dbReference type="Proteomes" id="UP000332933"/>
    </source>
</evidence>
<dbReference type="PANTHER" id="PTHR13510:SF44">
    <property type="entry name" value="RABENOSYN-5"/>
    <property type="match status" value="1"/>
</dbReference>
<keyword evidence="10" id="KW-1185">Reference proteome</keyword>
<dbReference type="PROSITE" id="PS50848">
    <property type="entry name" value="START"/>
    <property type="match status" value="1"/>
</dbReference>
<dbReference type="PANTHER" id="PTHR13510">
    <property type="entry name" value="FYVE-FINGER-CONTAINING RAB5 EFFECTOR PROTEIN RABENOSYN-5-RELATED"/>
    <property type="match status" value="1"/>
</dbReference>
<organism evidence="9 10">
    <name type="scientific">Aphanomyces stellatus</name>
    <dbReference type="NCBI Taxonomy" id="120398"/>
    <lineage>
        <taxon>Eukaryota</taxon>
        <taxon>Sar</taxon>
        <taxon>Stramenopiles</taxon>
        <taxon>Oomycota</taxon>
        <taxon>Saprolegniomycetes</taxon>
        <taxon>Saprolegniales</taxon>
        <taxon>Verrucalvaceae</taxon>
        <taxon>Aphanomyces</taxon>
    </lineage>
</organism>
<evidence type="ECO:0000256" key="5">
    <source>
        <dbReference type="SAM" id="MobiDB-lite"/>
    </source>
</evidence>
<keyword evidence="3" id="KW-0862">Zinc</keyword>
<keyword evidence="1" id="KW-0479">Metal-binding</keyword>
<dbReference type="InterPro" id="IPR052727">
    <property type="entry name" value="Rab4/Rab5_effector"/>
</dbReference>
<dbReference type="SUPFAM" id="SSF57903">
    <property type="entry name" value="FYVE/PHD zinc finger"/>
    <property type="match status" value="1"/>
</dbReference>
<evidence type="ECO:0000256" key="1">
    <source>
        <dbReference type="ARBA" id="ARBA00022723"/>
    </source>
</evidence>
<feature type="compositionally biased region" description="Polar residues" evidence="5">
    <location>
        <begin position="1"/>
        <end position="16"/>
    </location>
</feature>
<protein>
    <submittedName>
        <fullName evidence="9">Aste57867_25030 protein</fullName>
    </submittedName>
</protein>
<dbReference type="PROSITE" id="PS50178">
    <property type="entry name" value="ZF_FYVE"/>
    <property type="match status" value="1"/>
</dbReference>
<evidence type="ECO:0000256" key="2">
    <source>
        <dbReference type="ARBA" id="ARBA00022771"/>
    </source>
</evidence>
<dbReference type="InterPro" id="IPR023393">
    <property type="entry name" value="START-like_dom_sf"/>
</dbReference>
<dbReference type="EMBL" id="CAADRA010007506">
    <property type="protein sequence ID" value="VFU01661.1"/>
    <property type="molecule type" value="Genomic_DNA"/>
</dbReference>
<feature type="compositionally biased region" description="Low complexity" evidence="5">
    <location>
        <begin position="366"/>
        <end position="380"/>
    </location>
</feature>
<dbReference type="Gene3D" id="3.30.40.10">
    <property type="entry name" value="Zinc/RING finger domain, C3HC4 (zinc finger)"/>
    <property type="match status" value="1"/>
</dbReference>
<evidence type="ECO:0000313" key="8">
    <source>
        <dbReference type="EMBL" id="KAF0682895.1"/>
    </source>
</evidence>
<reference evidence="9 10" key="1">
    <citation type="submission" date="2019-03" db="EMBL/GenBank/DDBJ databases">
        <authorList>
            <person name="Gaulin E."/>
            <person name="Dumas B."/>
        </authorList>
    </citation>
    <scope>NUCLEOTIDE SEQUENCE [LARGE SCALE GENOMIC DNA]</scope>
    <source>
        <strain evidence="9">CBS 568.67</strain>
    </source>
</reference>
<proteinExistence type="predicted"/>
<dbReference type="InterPro" id="IPR002913">
    <property type="entry name" value="START_lipid-bd_dom"/>
</dbReference>
<dbReference type="InterPro" id="IPR000306">
    <property type="entry name" value="Znf_FYVE"/>
</dbReference>
<accession>A0A485LTF2</accession>
<feature type="region of interest" description="Disordered" evidence="5">
    <location>
        <begin position="366"/>
        <end position="392"/>
    </location>
</feature>
<keyword evidence="2 4" id="KW-0863">Zinc-finger</keyword>
<sequence length="453" mass="49992">MSPSTKMTSSRTSMAASKNLPLPRDFFRRPPLTTADIDRLNAFSKQVSTDVAVQARIDSHCGVDDDDDDDDRTGIRWHLDVDEPGLKMYMGDNPVAPPGTSTYCGVTEVLGTLDEIASHFRAESAGHMSAKQVLDDHTLYTFATPTPDYPRHLMRARWFVVDTPVKGLGIVANRDFCVLESHHDVEIDGRRGWVRSLQSIELVCCPPLTSVIGFVRGTMYRSGLVALETDRPGVLHVTQLYQFDLHLQAPLWLTKLGMRSRCRDIVNIDLFLRAARLGGTFLADHQLVPKDLRTNCYVCHKSFCLFLLKTHCLKCGEVVCRHCSKMWDVHVLLPPPSKSMEKPATATAARRICTHCALSTAALTSATPSSSSSTASSSSPRGGAAQQRNSSRSADHLICGRFLPDDDPVVVRIRAVSADVVDDCSSFVQTFPGRRAMSCYAESDDEDDDGWTT</sequence>
<dbReference type="Proteomes" id="UP000332933">
    <property type="component" value="Unassembled WGS sequence"/>
</dbReference>
<gene>
    <name evidence="9" type="primary">Aste57867_25030</name>
    <name evidence="8" type="ORF">As57867_024952</name>
    <name evidence="9" type="ORF">ASTE57867_25030</name>
</gene>